<dbReference type="Proteomes" id="UP000499080">
    <property type="component" value="Unassembled WGS sequence"/>
</dbReference>
<name>A0A4Y2LR74_ARAVE</name>
<sequence length="108" mass="12308">MTNVNKKNMECLLIVRMHINREELSTERSLPGYMHFVIPSIKLPLLGPSFCPPPSPKKFTGHPLTTSVEAKNQKTRLPPLMMYSTPKSPRLLFFQPKSPLPYVTSLPF</sequence>
<proteinExistence type="predicted"/>
<comment type="caution">
    <text evidence="1">The sequence shown here is derived from an EMBL/GenBank/DDBJ whole genome shotgun (WGS) entry which is preliminary data.</text>
</comment>
<dbReference type="AlphaFoldDB" id="A0A4Y2LR74"/>
<accession>A0A4Y2LR74</accession>
<evidence type="ECO:0000313" key="2">
    <source>
        <dbReference type="Proteomes" id="UP000499080"/>
    </source>
</evidence>
<keyword evidence="2" id="KW-1185">Reference proteome</keyword>
<reference evidence="1 2" key="1">
    <citation type="journal article" date="2019" name="Sci. Rep.">
        <title>Orb-weaving spider Araneus ventricosus genome elucidates the spidroin gene catalogue.</title>
        <authorList>
            <person name="Kono N."/>
            <person name="Nakamura H."/>
            <person name="Ohtoshi R."/>
            <person name="Moran D.A.P."/>
            <person name="Shinohara A."/>
            <person name="Yoshida Y."/>
            <person name="Fujiwara M."/>
            <person name="Mori M."/>
            <person name="Tomita M."/>
            <person name="Arakawa K."/>
        </authorList>
    </citation>
    <scope>NUCLEOTIDE SEQUENCE [LARGE SCALE GENOMIC DNA]</scope>
</reference>
<evidence type="ECO:0000313" key="1">
    <source>
        <dbReference type="EMBL" id="GBN16543.1"/>
    </source>
</evidence>
<dbReference type="EMBL" id="BGPR01006163">
    <property type="protein sequence ID" value="GBN16543.1"/>
    <property type="molecule type" value="Genomic_DNA"/>
</dbReference>
<protein>
    <submittedName>
        <fullName evidence="1">Uncharacterized protein</fullName>
    </submittedName>
</protein>
<gene>
    <name evidence="1" type="ORF">AVEN_227746_1</name>
</gene>
<organism evidence="1 2">
    <name type="scientific">Araneus ventricosus</name>
    <name type="common">Orbweaver spider</name>
    <name type="synonym">Epeira ventricosa</name>
    <dbReference type="NCBI Taxonomy" id="182803"/>
    <lineage>
        <taxon>Eukaryota</taxon>
        <taxon>Metazoa</taxon>
        <taxon>Ecdysozoa</taxon>
        <taxon>Arthropoda</taxon>
        <taxon>Chelicerata</taxon>
        <taxon>Arachnida</taxon>
        <taxon>Araneae</taxon>
        <taxon>Araneomorphae</taxon>
        <taxon>Entelegynae</taxon>
        <taxon>Araneoidea</taxon>
        <taxon>Araneidae</taxon>
        <taxon>Araneus</taxon>
    </lineage>
</organism>